<dbReference type="Pfam" id="PF01497">
    <property type="entry name" value="Peripla_BP_2"/>
    <property type="match status" value="1"/>
</dbReference>
<evidence type="ECO:0000256" key="2">
    <source>
        <dbReference type="SAM" id="SignalP"/>
    </source>
</evidence>
<feature type="domain" description="Fe/B12 periplasmic-binding" evidence="3">
    <location>
        <begin position="70"/>
        <end position="336"/>
    </location>
</feature>
<gene>
    <name evidence="4" type="ORF">EQM13_05175</name>
</gene>
<evidence type="ECO:0000313" key="4">
    <source>
        <dbReference type="EMBL" id="QAT61018.1"/>
    </source>
</evidence>
<sequence length="346" mass="38538">MKKVKFYKRILLPLVVIMLIFSVSGCTKTTETGGLSNTQDLPITVEGNNYPLKIKDFLKKETILEKKPEKVAVLSGTPLNIWYDLGGKSICTSNITDNLKLISEYKKEINDLPQIGPVYSIDMESVVSLKPDLIIAQAGTQGTQADKLRDIGFKVITTNIRSYDDVIATYNAFGKILGNEKSAEAKIEALKNKKEEIVSKLPKDNKSVVILYITAKTIAVKLDNSIAGDVAKILKLDNIASDLPPDTIGSETTPLDVEYIVKKNPDYVLVTSMISDDEEAKKTMEEEFKSNPVWKGVKAVQEGRVIYLPQQYFLYNAGPYYSEAIEYMAKSIYPEIYGEVTHQDGK</sequence>
<evidence type="ECO:0000256" key="1">
    <source>
        <dbReference type="ARBA" id="ARBA00008814"/>
    </source>
</evidence>
<name>A0A410QAW4_9FIRM</name>
<feature type="chain" id="PRO_5039225293" evidence="2">
    <location>
        <begin position="26"/>
        <end position="346"/>
    </location>
</feature>
<keyword evidence="2" id="KW-0732">Signal</keyword>
<evidence type="ECO:0000313" key="5">
    <source>
        <dbReference type="Proteomes" id="UP000287969"/>
    </source>
</evidence>
<dbReference type="PROSITE" id="PS50983">
    <property type="entry name" value="FE_B12_PBP"/>
    <property type="match status" value="1"/>
</dbReference>
<protein>
    <submittedName>
        <fullName evidence="4">ABC transporter substrate-binding protein</fullName>
    </submittedName>
</protein>
<dbReference type="SUPFAM" id="SSF53807">
    <property type="entry name" value="Helical backbone' metal receptor"/>
    <property type="match status" value="1"/>
</dbReference>
<dbReference type="AlphaFoldDB" id="A0A410QAW4"/>
<dbReference type="KEGG" id="spoa:EQM13_05175"/>
<dbReference type="PANTHER" id="PTHR30535">
    <property type="entry name" value="VITAMIN B12-BINDING PROTEIN"/>
    <property type="match status" value="1"/>
</dbReference>
<dbReference type="Proteomes" id="UP000287969">
    <property type="component" value="Chromosome"/>
</dbReference>
<dbReference type="InterPro" id="IPR002491">
    <property type="entry name" value="ABC_transptr_periplasmic_BD"/>
</dbReference>
<feature type="signal peptide" evidence="2">
    <location>
        <begin position="1"/>
        <end position="25"/>
    </location>
</feature>
<dbReference type="EMBL" id="CP035282">
    <property type="protein sequence ID" value="QAT61018.1"/>
    <property type="molecule type" value="Genomic_DNA"/>
</dbReference>
<evidence type="ECO:0000259" key="3">
    <source>
        <dbReference type="PROSITE" id="PS50983"/>
    </source>
</evidence>
<organism evidence="4 5">
    <name type="scientific">Acidilutibacter cellobiosedens</name>
    <dbReference type="NCBI Taxonomy" id="2507161"/>
    <lineage>
        <taxon>Bacteria</taxon>
        <taxon>Bacillati</taxon>
        <taxon>Bacillota</taxon>
        <taxon>Tissierellia</taxon>
        <taxon>Tissierellales</taxon>
        <taxon>Acidilutibacteraceae</taxon>
        <taxon>Acidilutibacter</taxon>
    </lineage>
</organism>
<dbReference type="OrthoDB" id="9787830at2"/>
<reference evidence="5" key="1">
    <citation type="submission" date="2019-01" db="EMBL/GenBank/DDBJ databases">
        <title>Draft genomes of a novel of Sporanaerobacter strains.</title>
        <authorList>
            <person name="Ma S."/>
        </authorList>
    </citation>
    <scope>NUCLEOTIDE SEQUENCE [LARGE SCALE GENOMIC DNA]</scope>
    <source>
        <strain evidence="5">NJN-17</strain>
    </source>
</reference>
<accession>A0A410QAW4</accession>
<comment type="similarity">
    <text evidence="1">Belongs to the bacterial solute-binding protein 8 family.</text>
</comment>
<dbReference type="PANTHER" id="PTHR30535:SF34">
    <property type="entry name" value="MOLYBDATE-BINDING PROTEIN MOLA"/>
    <property type="match status" value="1"/>
</dbReference>
<keyword evidence="5" id="KW-1185">Reference proteome</keyword>
<dbReference type="PROSITE" id="PS51257">
    <property type="entry name" value="PROKAR_LIPOPROTEIN"/>
    <property type="match status" value="1"/>
</dbReference>
<dbReference type="InterPro" id="IPR050902">
    <property type="entry name" value="ABC_Transporter_SBP"/>
</dbReference>
<dbReference type="GO" id="GO:0071281">
    <property type="term" value="P:cellular response to iron ion"/>
    <property type="evidence" value="ECO:0007669"/>
    <property type="project" value="TreeGrafter"/>
</dbReference>
<proteinExistence type="inferred from homology"/>
<dbReference type="Gene3D" id="3.40.50.1980">
    <property type="entry name" value="Nitrogenase molybdenum iron protein domain"/>
    <property type="match status" value="2"/>
</dbReference>